<comment type="subcellular location">
    <subcellularLocation>
        <location evidence="1 7">Cell membrane</location>
        <topology evidence="1 7">Multi-pass membrane protein</topology>
    </subcellularLocation>
</comment>
<comment type="caution">
    <text evidence="9">The sequence shown here is derived from an EMBL/GenBank/DDBJ whole genome shotgun (WGS) entry which is preliminary data.</text>
</comment>
<comment type="similarity">
    <text evidence="7">Belongs to the binding-protein-dependent transport system permease family.</text>
</comment>
<evidence type="ECO:0000256" key="1">
    <source>
        <dbReference type="ARBA" id="ARBA00004651"/>
    </source>
</evidence>
<evidence type="ECO:0000256" key="7">
    <source>
        <dbReference type="RuleBase" id="RU363032"/>
    </source>
</evidence>
<feature type="domain" description="ABC transmembrane type-1" evidence="8">
    <location>
        <begin position="104"/>
        <end position="318"/>
    </location>
</feature>
<dbReference type="PROSITE" id="PS50928">
    <property type="entry name" value="ABC_TM1"/>
    <property type="match status" value="1"/>
</dbReference>
<feature type="transmembrane region" description="Helical" evidence="7">
    <location>
        <begin position="104"/>
        <end position="131"/>
    </location>
</feature>
<feature type="transmembrane region" description="Helical" evidence="7">
    <location>
        <begin position="195"/>
        <end position="212"/>
    </location>
</feature>
<dbReference type="RefSeq" id="WP_377496160.1">
    <property type="nucleotide sequence ID" value="NZ_JBHMDO010000028.1"/>
</dbReference>
<evidence type="ECO:0000313" key="10">
    <source>
        <dbReference type="Proteomes" id="UP001589747"/>
    </source>
</evidence>
<feature type="transmembrane region" description="Helical" evidence="7">
    <location>
        <begin position="295"/>
        <end position="318"/>
    </location>
</feature>
<dbReference type="EMBL" id="JBHMDO010000028">
    <property type="protein sequence ID" value="MFB9327643.1"/>
    <property type="molecule type" value="Genomic_DNA"/>
</dbReference>
<name>A0ABV5KTB0_9BACL</name>
<dbReference type="SUPFAM" id="SSF161098">
    <property type="entry name" value="MetI-like"/>
    <property type="match status" value="1"/>
</dbReference>
<keyword evidence="10" id="KW-1185">Reference proteome</keyword>
<evidence type="ECO:0000256" key="5">
    <source>
        <dbReference type="ARBA" id="ARBA00022989"/>
    </source>
</evidence>
<evidence type="ECO:0000256" key="2">
    <source>
        <dbReference type="ARBA" id="ARBA00022448"/>
    </source>
</evidence>
<keyword evidence="5 7" id="KW-1133">Transmembrane helix</keyword>
<evidence type="ECO:0000256" key="4">
    <source>
        <dbReference type="ARBA" id="ARBA00022692"/>
    </source>
</evidence>
<sequence length="331" mass="36237">MAARSGIGRFFLRQAGKLALLLAAASAITFALISYSPIDPTQAYIGADLLRVGAEQRAAIASYWGLDDPPLQRYLAWLASLLHGDFGTSMIHRTPVSEVIADRFLSSIALMMIAWILSGLFGFAAGVVAAMHRETWLDRAIRWYCYMLSSTPTFWAGLLLLIVFTVWLPILPVGLGAPAGVLVEDVTWLDRARHMILPAITLSVTGLSNIALHTRAKLIDVLGSEYVLFARAKGEEGFLLFRRHGLRNILLPAITLQFASFSELFGGAVLVEQIFSYPGLGKATVEASTRGDVPLLLGIVLFSAMFVFAGNLLAELIYRRVDPRIREGRSE</sequence>
<dbReference type="PANTHER" id="PTHR43163:SF6">
    <property type="entry name" value="DIPEPTIDE TRANSPORT SYSTEM PERMEASE PROTEIN DPPB-RELATED"/>
    <property type="match status" value="1"/>
</dbReference>
<evidence type="ECO:0000259" key="8">
    <source>
        <dbReference type="PROSITE" id="PS50928"/>
    </source>
</evidence>
<dbReference type="CDD" id="cd06261">
    <property type="entry name" value="TM_PBP2"/>
    <property type="match status" value="1"/>
</dbReference>
<dbReference type="InterPro" id="IPR045621">
    <property type="entry name" value="BPD_transp_1_N"/>
</dbReference>
<protein>
    <submittedName>
        <fullName evidence="9">ABC transporter permease</fullName>
    </submittedName>
</protein>
<feature type="transmembrane region" description="Helical" evidence="7">
    <location>
        <begin position="152"/>
        <end position="175"/>
    </location>
</feature>
<dbReference type="Pfam" id="PF00528">
    <property type="entry name" value="BPD_transp_1"/>
    <property type="match status" value="1"/>
</dbReference>
<organism evidence="9 10">
    <name type="scientific">Paenibacillus aurantiacus</name>
    <dbReference type="NCBI Taxonomy" id="1936118"/>
    <lineage>
        <taxon>Bacteria</taxon>
        <taxon>Bacillati</taxon>
        <taxon>Bacillota</taxon>
        <taxon>Bacilli</taxon>
        <taxon>Bacillales</taxon>
        <taxon>Paenibacillaceae</taxon>
        <taxon>Paenibacillus</taxon>
    </lineage>
</organism>
<dbReference type="Gene3D" id="1.10.3720.10">
    <property type="entry name" value="MetI-like"/>
    <property type="match status" value="1"/>
</dbReference>
<gene>
    <name evidence="9" type="ORF">ACFFSY_17070</name>
</gene>
<dbReference type="InterPro" id="IPR035906">
    <property type="entry name" value="MetI-like_sf"/>
</dbReference>
<dbReference type="InterPro" id="IPR000515">
    <property type="entry name" value="MetI-like"/>
</dbReference>
<evidence type="ECO:0000256" key="6">
    <source>
        <dbReference type="ARBA" id="ARBA00023136"/>
    </source>
</evidence>
<keyword evidence="4 7" id="KW-0812">Transmembrane</keyword>
<keyword evidence="2 7" id="KW-0813">Transport</keyword>
<feature type="transmembrane region" description="Helical" evidence="7">
    <location>
        <begin position="249"/>
        <end position="275"/>
    </location>
</feature>
<reference evidence="9 10" key="1">
    <citation type="submission" date="2024-09" db="EMBL/GenBank/DDBJ databases">
        <authorList>
            <person name="Sun Q."/>
            <person name="Mori K."/>
        </authorList>
    </citation>
    <scope>NUCLEOTIDE SEQUENCE [LARGE SCALE GENOMIC DNA]</scope>
    <source>
        <strain evidence="9 10">TISTR 2452</strain>
    </source>
</reference>
<dbReference type="PANTHER" id="PTHR43163">
    <property type="entry name" value="DIPEPTIDE TRANSPORT SYSTEM PERMEASE PROTEIN DPPB-RELATED"/>
    <property type="match status" value="1"/>
</dbReference>
<evidence type="ECO:0000256" key="3">
    <source>
        <dbReference type="ARBA" id="ARBA00022475"/>
    </source>
</evidence>
<evidence type="ECO:0000313" key="9">
    <source>
        <dbReference type="EMBL" id="MFB9327643.1"/>
    </source>
</evidence>
<keyword evidence="6 7" id="KW-0472">Membrane</keyword>
<dbReference type="Pfam" id="PF19300">
    <property type="entry name" value="BPD_transp_1_N"/>
    <property type="match status" value="1"/>
</dbReference>
<dbReference type="Proteomes" id="UP001589747">
    <property type="component" value="Unassembled WGS sequence"/>
</dbReference>
<accession>A0ABV5KTB0</accession>
<keyword evidence="3" id="KW-1003">Cell membrane</keyword>
<proteinExistence type="inferred from homology"/>